<comment type="subcellular location">
    <subcellularLocation>
        <location evidence="1">Membrane</location>
        <topology evidence="1">Multi-pass membrane protein</topology>
    </subcellularLocation>
</comment>
<keyword evidence="3 5" id="KW-1133">Transmembrane helix</keyword>
<sequence length="166" mass="18295">MSIFDVILLIILAGFVFYGLFFGLIRTLGSLVGLVVGLWLTIIFYLTVFDWVKNLFFGHELAGKIITFIVLFTLINRVIGFIFALIDRTFDLLSVIPFLKTINRLAGAALGFVMGGLVLGLVLLFISQTSFGAWLNASRVAPFLISFTKAITPLLPGLLDRAKGMM</sequence>
<evidence type="ECO:0000313" key="7">
    <source>
        <dbReference type="Proteomes" id="UP000229364"/>
    </source>
</evidence>
<feature type="transmembrane region" description="Helical" evidence="5">
    <location>
        <begin position="6"/>
        <end position="24"/>
    </location>
</feature>
<dbReference type="GO" id="GO:0009403">
    <property type="term" value="P:toxin biosynthetic process"/>
    <property type="evidence" value="ECO:0007669"/>
    <property type="project" value="InterPro"/>
</dbReference>
<dbReference type="PANTHER" id="PTHR37306:SF1">
    <property type="entry name" value="COLICIN V PRODUCTION PROTEIN"/>
    <property type="match status" value="1"/>
</dbReference>
<gene>
    <name evidence="6" type="ORF">COX74_00755</name>
</gene>
<evidence type="ECO:0000256" key="2">
    <source>
        <dbReference type="ARBA" id="ARBA00022692"/>
    </source>
</evidence>
<feature type="transmembrane region" description="Helical" evidence="5">
    <location>
        <begin position="140"/>
        <end position="159"/>
    </location>
</feature>
<evidence type="ECO:0000313" key="6">
    <source>
        <dbReference type="EMBL" id="PJA01812.1"/>
    </source>
</evidence>
<name>A0A2M7VIZ7_9BACT</name>
<organism evidence="6 7">
    <name type="scientific">bacterium (Candidatus Gribaldobacteria) CG_4_10_14_0_2_um_filter_41_16</name>
    <dbReference type="NCBI Taxonomy" id="2014265"/>
    <lineage>
        <taxon>Bacteria</taxon>
        <taxon>Candidatus Gribaldobacteria</taxon>
    </lineage>
</organism>
<feature type="transmembrane region" description="Helical" evidence="5">
    <location>
        <begin position="107"/>
        <end position="128"/>
    </location>
</feature>
<dbReference type="PANTHER" id="PTHR37306">
    <property type="entry name" value="COLICIN V PRODUCTION PROTEIN"/>
    <property type="match status" value="1"/>
</dbReference>
<proteinExistence type="predicted"/>
<evidence type="ECO:0000256" key="3">
    <source>
        <dbReference type="ARBA" id="ARBA00022989"/>
    </source>
</evidence>
<dbReference type="Pfam" id="PF02674">
    <property type="entry name" value="Colicin_V"/>
    <property type="match status" value="1"/>
</dbReference>
<feature type="transmembrane region" description="Helical" evidence="5">
    <location>
        <begin position="61"/>
        <end position="86"/>
    </location>
</feature>
<dbReference type="EMBL" id="PFPR01000019">
    <property type="protein sequence ID" value="PJA01812.1"/>
    <property type="molecule type" value="Genomic_DNA"/>
</dbReference>
<keyword evidence="4 5" id="KW-0472">Membrane</keyword>
<dbReference type="AlphaFoldDB" id="A0A2M7VIZ7"/>
<dbReference type="GO" id="GO:0016020">
    <property type="term" value="C:membrane"/>
    <property type="evidence" value="ECO:0007669"/>
    <property type="project" value="UniProtKB-SubCell"/>
</dbReference>
<reference evidence="7" key="1">
    <citation type="submission" date="2017-09" db="EMBL/GenBank/DDBJ databases">
        <title>Depth-based differentiation of microbial function through sediment-hosted aquifers and enrichment of novel symbionts in the deep terrestrial subsurface.</title>
        <authorList>
            <person name="Probst A.J."/>
            <person name="Ladd B."/>
            <person name="Jarett J.K."/>
            <person name="Geller-Mcgrath D.E."/>
            <person name="Sieber C.M.K."/>
            <person name="Emerson J.B."/>
            <person name="Anantharaman K."/>
            <person name="Thomas B.C."/>
            <person name="Malmstrom R."/>
            <person name="Stieglmeier M."/>
            <person name="Klingl A."/>
            <person name="Woyke T."/>
            <person name="Ryan C.M."/>
            <person name="Banfield J.F."/>
        </authorList>
    </citation>
    <scope>NUCLEOTIDE SEQUENCE [LARGE SCALE GENOMIC DNA]</scope>
</reference>
<protein>
    <recommendedName>
        <fullName evidence="8">Colicin V production protein</fullName>
    </recommendedName>
</protein>
<comment type="caution">
    <text evidence="6">The sequence shown here is derived from an EMBL/GenBank/DDBJ whole genome shotgun (WGS) entry which is preliminary data.</text>
</comment>
<evidence type="ECO:0008006" key="8">
    <source>
        <dbReference type="Google" id="ProtNLM"/>
    </source>
</evidence>
<keyword evidence="2 5" id="KW-0812">Transmembrane</keyword>
<dbReference type="InterPro" id="IPR003825">
    <property type="entry name" value="Colicin-V_CvpA"/>
</dbReference>
<evidence type="ECO:0000256" key="1">
    <source>
        <dbReference type="ARBA" id="ARBA00004141"/>
    </source>
</evidence>
<dbReference type="Proteomes" id="UP000229364">
    <property type="component" value="Unassembled WGS sequence"/>
</dbReference>
<accession>A0A2M7VIZ7</accession>
<feature type="transmembrane region" description="Helical" evidence="5">
    <location>
        <begin position="31"/>
        <end position="49"/>
    </location>
</feature>
<evidence type="ECO:0000256" key="4">
    <source>
        <dbReference type="ARBA" id="ARBA00023136"/>
    </source>
</evidence>
<evidence type="ECO:0000256" key="5">
    <source>
        <dbReference type="SAM" id="Phobius"/>
    </source>
</evidence>